<dbReference type="PROSITE" id="PS51462">
    <property type="entry name" value="NUDIX"/>
    <property type="match status" value="1"/>
</dbReference>
<gene>
    <name evidence="8" type="ORF">CONCODRAFT_6401</name>
</gene>
<comment type="cofactor">
    <cofactor evidence="2">
        <name>Mg(2+)</name>
        <dbReference type="ChEBI" id="CHEBI:18420"/>
    </cofactor>
</comment>
<keyword evidence="5" id="KW-0460">Magnesium</keyword>
<evidence type="ECO:0000256" key="4">
    <source>
        <dbReference type="ARBA" id="ARBA00022801"/>
    </source>
</evidence>
<dbReference type="PANTHER" id="PTHR12318:SF0">
    <property type="entry name" value="ACYL-COENZYME A DIPHOSPHATASE NUDT19"/>
    <property type="match status" value="1"/>
</dbReference>
<evidence type="ECO:0000256" key="5">
    <source>
        <dbReference type="ARBA" id="ARBA00022842"/>
    </source>
</evidence>
<evidence type="ECO:0000256" key="2">
    <source>
        <dbReference type="ARBA" id="ARBA00001946"/>
    </source>
</evidence>
<keyword evidence="3" id="KW-0479">Metal-binding</keyword>
<accession>A0A137P7G4</accession>
<dbReference type="GO" id="GO:0016818">
    <property type="term" value="F:hydrolase activity, acting on acid anhydrides, in phosphorus-containing anhydrides"/>
    <property type="evidence" value="ECO:0007669"/>
    <property type="project" value="InterPro"/>
</dbReference>
<keyword evidence="9" id="KW-1185">Reference proteome</keyword>
<dbReference type="STRING" id="796925.A0A137P7G4"/>
<sequence>MSNTNKGGKSKFRLAASLILIQKQASNDGYELLMMKRSNGTSFKSVTVFPGGALDKADNLEFWKNFEFVKNITNEKEIKLTILKLTAIRETFEEAGIFLSKPQISLSGAEVKEWREKLEKRPEGFMEMCKYYNVSPDIDSLYYVSHWIPPTVVNKKFSTFFFAYLAPNPVAFHPPNTKGSQRELTSLEYKTPSSWLKLQRDEVIFFPPQFYTCSVLANSFPTWSTIESHLKTPPVGEHKTMASIIQLIDESKVDLKAFGIDPNNCDSVYYQIYPGDYQYNKDLDDVDYEPLLNNGKKLNQNVRYHRILGIIEGLQLRDIKLITNLNVNRGRFLVYDDSSNICSNKAKL</sequence>
<evidence type="ECO:0000313" key="9">
    <source>
        <dbReference type="Proteomes" id="UP000070444"/>
    </source>
</evidence>
<dbReference type="Proteomes" id="UP000070444">
    <property type="component" value="Unassembled WGS sequence"/>
</dbReference>
<dbReference type="GO" id="GO:0005739">
    <property type="term" value="C:mitochondrion"/>
    <property type="evidence" value="ECO:0007669"/>
    <property type="project" value="TreeGrafter"/>
</dbReference>
<dbReference type="GO" id="GO:0046872">
    <property type="term" value="F:metal ion binding"/>
    <property type="evidence" value="ECO:0007669"/>
    <property type="project" value="UniProtKB-KW"/>
</dbReference>
<dbReference type="EMBL" id="KQ964488">
    <property type="protein sequence ID" value="KXN70953.1"/>
    <property type="molecule type" value="Genomic_DNA"/>
</dbReference>
<keyword evidence="6" id="KW-0464">Manganese</keyword>
<dbReference type="Gene3D" id="3.90.79.10">
    <property type="entry name" value="Nucleoside Triphosphate Pyrophosphohydrolase"/>
    <property type="match status" value="1"/>
</dbReference>
<dbReference type="SUPFAM" id="SSF55811">
    <property type="entry name" value="Nudix"/>
    <property type="match status" value="1"/>
</dbReference>
<evidence type="ECO:0000256" key="6">
    <source>
        <dbReference type="ARBA" id="ARBA00023211"/>
    </source>
</evidence>
<proteinExistence type="predicted"/>
<dbReference type="CDD" id="cd18870">
    <property type="entry name" value="NUDIX_AcylCoAdiphos_Nudt19"/>
    <property type="match status" value="1"/>
</dbReference>
<comment type="cofactor">
    <cofactor evidence="1">
        <name>Mn(2+)</name>
        <dbReference type="ChEBI" id="CHEBI:29035"/>
    </cofactor>
</comment>
<evidence type="ECO:0000259" key="7">
    <source>
        <dbReference type="PROSITE" id="PS51462"/>
    </source>
</evidence>
<dbReference type="PANTHER" id="PTHR12318">
    <property type="entry name" value="TESTOSTERONE-REGULATED PROTEIN RP2"/>
    <property type="match status" value="1"/>
</dbReference>
<evidence type="ECO:0000256" key="3">
    <source>
        <dbReference type="ARBA" id="ARBA00022723"/>
    </source>
</evidence>
<dbReference type="InterPro" id="IPR039121">
    <property type="entry name" value="NUDT19"/>
</dbReference>
<feature type="domain" description="Nudix hydrolase" evidence="7">
    <location>
        <begin position="11"/>
        <end position="212"/>
    </location>
</feature>
<dbReference type="OrthoDB" id="1695362at2759"/>
<evidence type="ECO:0000256" key="1">
    <source>
        <dbReference type="ARBA" id="ARBA00001936"/>
    </source>
</evidence>
<name>A0A137P7G4_CONC2</name>
<dbReference type="AlphaFoldDB" id="A0A137P7G4"/>
<reference evidence="8 9" key="1">
    <citation type="journal article" date="2015" name="Genome Biol. Evol.">
        <title>Phylogenomic analyses indicate that early fungi evolved digesting cell walls of algal ancestors of land plants.</title>
        <authorList>
            <person name="Chang Y."/>
            <person name="Wang S."/>
            <person name="Sekimoto S."/>
            <person name="Aerts A.L."/>
            <person name="Choi C."/>
            <person name="Clum A."/>
            <person name="LaButti K.M."/>
            <person name="Lindquist E.A."/>
            <person name="Yee Ngan C."/>
            <person name="Ohm R.A."/>
            <person name="Salamov A.A."/>
            <person name="Grigoriev I.V."/>
            <person name="Spatafora J.W."/>
            <person name="Berbee M.L."/>
        </authorList>
    </citation>
    <scope>NUCLEOTIDE SEQUENCE [LARGE SCALE GENOMIC DNA]</scope>
    <source>
        <strain evidence="8 9">NRRL 28638</strain>
    </source>
</reference>
<dbReference type="InterPro" id="IPR015797">
    <property type="entry name" value="NUDIX_hydrolase-like_dom_sf"/>
</dbReference>
<keyword evidence="4" id="KW-0378">Hydrolase</keyword>
<organism evidence="8 9">
    <name type="scientific">Conidiobolus coronatus (strain ATCC 28846 / CBS 209.66 / NRRL 28638)</name>
    <name type="common">Delacroixia coronata</name>
    <dbReference type="NCBI Taxonomy" id="796925"/>
    <lineage>
        <taxon>Eukaryota</taxon>
        <taxon>Fungi</taxon>
        <taxon>Fungi incertae sedis</taxon>
        <taxon>Zoopagomycota</taxon>
        <taxon>Entomophthoromycotina</taxon>
        <taxon>Entomophthoromycetes</taxon>
        <taxon>Entomophthorales</taxon>
        <taxon>Ancylistaceae</taxon>
        <taxon>Conidiobolus</taxon>
    </lineage>
</organism>
<dbReference type="InterPro" id="IPR000086">
    <property type="entry name" value="NUDIX_hydrolase_dom"/>
</dbReference>
<evidence type="ECO:0000313" key="8">
    <source>
        <dbReference type="EMBL" id="KXN70953.1"/>
    </source>
</evidence>
<protein>
    <recommendedName>
        <fullName evidence="7">Nudix hydrolase domain-containing protein</fullName>
    </recommendedName>
</protein>